<dbReference type="Proteomes" id="UP001432109">
    <property type="component" value="Segment"/>
</dbReference>
<gene>
    <name evidence="1" type="ORF">CF5_0009</name>
</gene>
<organism evidence="1 2">
    <name type="scientific">Staphylococcus phage CF5</name>
    <dbReference type="NCBI Taxonomy" id="3113739"/>
    <lineage>
        <taxon>Viruses</taxon>
        <taxon>Duplodnaviria</taxon>
        <taxon>Heunggongvirae</taxon>
        <taxon>Uroviricota</taxon>
        <taxon>Caudoviricetes</taxon>
        <taxon>Herelleviridae</taxon>
        <taxon>Twortvirinae</taxon>
        <taxon>Silviavirus</taxon>
    </lineage>
</organism>
<dbReference type="EMBL" id="PP034390">
    <property type="protein sequence ID" value="WRW34644.1"/>
    <property type="molecule type" value="Genomic_DNA"/>
</dbReference>
<sequence length="248" mass="29229">MDKRTKERKWRRFFESYDIEYTYKEHEMSWGTHYKANPSFYLPNEDIYIHVGNRCSDNITKDTFIYEKAVKENLFNDVFVTSDLPEDVLDYRQGILFSIKEKKIYRLLVEESKLIVEESKLIVEEVTKKNPNKRTATVSIIDTPIESLDDVEKVLQLSLVDYECLPIYESEILGTFEPKKVFHKQVDRSITFAGIKSDNFVITIGNTKEVDNNLGTQGLKEQCILVQGNHKGKFCYSLYRYLIRNNRF</sequence>
<proteinExistence type="predicted"/>
<reference evidence="1" key="1">
    <citation type="submission" date="2023-12" db="EMBL/GenBank/DDBJ databases">
        <title>Isolation and Characterisation of Novel Lytic Bacteriophages for therapeutic applications in Prosthetic Joint Infections.</title>
        <authorList>
            <person name="Burton N."/>
            <person name="Melo L.D.R."/>
            <person name="Pearce B."/>
            <person name="Tadesse M.D."/>
            <person name="Vryonis E."/>
            <person name="Sagona A."/>
        </authorList>
    </citation>
    <scope>NUCLEOTIDE SEQUENCE</scope>
</reference>
<protein>
    <submittedName>
        <fullName evidence="1">Uncharacterized protein</fullName>
    </submittedName>
</protein>
<accession>A0AAX4J7G1</accession>
<evidence type="ECO:0000313" key="2">
    <source>
        <dbReference type="Proteomes" id="UP001432109"/>
    </source>
</evidence>
<evidence type="ECO:0000313" key="1">
    <source>
        <dbReference type="EMBL" id="WRW34644.1"/>
    </source>
</evidence>
<name>A0AAX4J7G1_9CAUD</name>